<reference evidence="2 3" key="1">
    <citation type="submission" date="2015-08" db="EMBL/GenBank/DDBJ databases">
        <authorList>
            <person name="Babu N.S."/>
            <person name="Beckwith C.J."/>
            <person name="Beseler K.G."/>
            <person name="Brison A."/>
            <person name="Carone J.V."/>
            <person name="Caskin T.P."/>
            <person name="Diamond M."/>
            <person name="Durham M.E."/>
            <person name="Foxe J.M."/>
            <person name="Go M."/>
            <person name="Henderson B.A."/>
            <person name="Jones I.B."/>
            <person name="McGettigan J.A."/>
            <person name="Micheletti S.J."/>
            <person name="Nasrallah M.E."/>
            <person name="Ortiz D."/>
            <person name="Piller C.R."/>
            <person name="Privatt S.R."/>
            <person name="Schneider S.L."/>
            <person name="Sharp S."/>
            <person name="Smith T.C."/>
            <person name="Stanton J.D."/>
            <person name="Ullery H.E."/>
            <person name="Wilson R.J."/>
            <person name="Serrano M.G."/>
            <person name="Buck G."/>
            <person name="Lee V."/>
            <person name="Wang Y."/>
            <person name="Carvalho R."/>
            <person name="Voegtly L."/>
            <person name="Shi R."/>
            <person name="Duckworth R."/>
            <person name="Johnson A."/>
            <person name="Loviza R."/>
            <person name="Walstead R."/>
            <person name="Shah Z."/>
            <person name="Kiflezghi M."/>
            <person name="Wade K."/>
            <person name="Ball S.L."/>
            <person name="Bradley K.W."/>
            <person name="Asai D.J."/>
            <person name="Bowman C.A."/>
            <person name="Russell D.A."/>
            <person name="Pope W.H."/>
            <person name="Jacobs-Sera D."/>
            <person name="Hendrix R.W."/>
            <person name="Hatfull G.F."/>
        </authorList>
    </citation>
    <scope>NUCLEOTIDE SEQUENCE [LARGE SCALE GENOMIC DNA]</scope>
    <source>
        <strain evidence="2 3">DSM 27648</strain>
    </source>
</reference>
<evidence type="ECO:0000256" key="1">
    <source>
        <dbReference type="SAM" id="SignalP"/>
    </source>
</evidence>
<organism evidence="2 3">
    <name type="scientific">Labilithrix luteola</name>
    <dbReference type="NCBI Taxonomy" id="1391654"/>
    <lineage>
        <taxon>Bacteria</taxon>
        <taxon>Pseudomonadati</taxon>
        <taxon>Myxococcota</taxon>
        <taxon>Polyangia</taxon>
        <taxon>Polyangiales</taxon>
        <taxon>Labilitrichaceae</taxon>
        <taxon>Labilithrix</taxon>
    </lineage>
</organism>
<evidence type="ECO:0000313" key="3">
    <source>
        <dbReference type="Proteomes" id="UP000064967"/>
    </source>
</evidence>
<keyword evidence="3" id="KW-1185">Reference proteome</keyword>
<sequence>MRSLKWLGIAAFGAVSVVACSSNQADDASSEPLARKSAALVGASDEGESVLHAPASSSSTPSMTVDWSGLEGGVSTLGTDASLELVVENHEDEVLSATLVLEISGLGAKRSVDLGQLTLSPREVQRVSWSPGSSPIAPIGSLARVVPRISYTRADVAVRLPGRQLYLAFAADGHQLFVSESNGNGVRLASMGQSTSRAVAGGGDVATLLTSLGNRRGQVDGRRVDSTPSLLKMAAPAGASAGESNADEFIGDSVSYPESEAPTSSVVANGIGGGPVIVIPPICMNKQTIPVCSRWRTNGFTDLGGGIGVVPVDYDLSSAPAAYANATFYSDNDVMWQGTLDANGCTPSVTFCSNRTLRVDVSASSLQKPAVTINNTVLFPASRQVNISPSRTFSATVTLAQTIPSGSYIANAQLWASNQPDDYVVRTAAVLGRILSMPDNGFPTSSAPALAVHTENGCMLDATRCDPRLSYGSTVYDKLCGEACGRANDVWYGPSLSAVGGLHPTGHHTTESAYSIAHEIGHSVQFSAGADPANRKEYDEDRGTGLCGCEHVTDGNRLHCLQSSHEQANANIEGFAQFYSTRAMNDQGGDAQFSYYKTFRRMTYGANGSLTQTMLAPPVAISVGAPFTTPYTTGWVRNYCNEAGHSSEYDWLTFLWGVNGKPTSSRPTMSELLSILSSARSNFGWSAFADATTAQYPPNSVKISTIMNAATLHGVNL</sequence>
<feature type="chain" id="PRO_5005466672" evidence="1">
    <location>
        <begin position="26"/>
        <end position="717"/>
    </location>
</feature>
<feature type="signal peptide" evidence="1">
    <location>
        <begin position="1"/>
        <end position="25"/>
    </location>
</feature>
<gene>
    <name evidence="2" type="ORF">AKJ09_05826</name>
</gene>
<dbReference type="EMBL" id="CP012333">
    <property type="protein sequence ID" value="AKU99162.1"/>
    <property type="molecule type" value="Genomic_DNA"/>
</dbReference>
<dbReference type="Proteomes" id="UP000064967">
    <property type="component" value="Chromosome"/>
</dbReference>
<name>A0A0K1Q092_9BACT</name>
<dbReference type="KEGG" id="llu:AKJ09_05826"/>
<dbReference type="AlphaFoldDB" id="A0A0K1Q092"/>
<dbReference type="PROSITE" id="PS51257">
    <property type="entry name" value="PROKAR_LIPOPROTEIN"/>
    <property type="match status" value="1"/>
</dbReference>
<keyword evidence="1" id="KW-0732">Signal</keyword>
<evidence type="ECO:0000313" key="2">
    <source>
        <dbReference type="EMBL" id="AKU99162.1"/>
    </source>
</evidence>
<accession>A0A0K1Q092</accession>
<proteinExistence type="predicted"/>
<protein>
    <submittedName>
        <fullName evidence="2">Uncharacterized protein</fullName>
    </submittedName>
</protein>